<feature type="transmembrane region" description="Helical" evidence="1">
    <location>
        <begin position="71"/>
        <end position="90"/>
    </location>
</feature>
<reference evidence="2 3" key="1">
    <citation type="submission" date="2017-02" db="EMBL/GenBank/DDBJ databases">
        <title>The complete genomic sequence of a novel cold adapted crude oil-degrading bacterium Planococcus qaidamina Y42.</title>
        <authorList>
            <person name="Yang R."/>
        </authorList>
    </citation>
    <scope>NUCLEOTIDE SEQUENCE [LARGE SCALE GENOMIC DNA]</scope>
    <source>
        <strain evidence="2 3">Y42</strain>
    </source>
</reference>
<keyword evidence="1" id="KW-1133">Transmembrane helix</keyword>
<sequence length="111" mass="12394">MQTFLAAPVALDKTSLFVHGHEWLLILAILTLAFSVLLRSRLVFGLQFLFLAAVFTVFITGEEAVGGPVPVMLYASLLGVQVLLSLYTAYKMKKLLDESYTRVLRKIHKLP</sequence>
<keyword evidence="3" id="KW-1185">Reference proteome</keyword>
<keyword evidence="1" id="KW-0472">Membrane</keyword>
<name>A0A1Q2KUP3_9BACL</name>
<dbReference type="AlphaFoldDB" id="A0A1Q2KUP3"/>
<dbReference type="OrthoDB" id="9877711at2"/>
<dbReference type="EMBL" id="CP019640">
    <property type="protein sequence ID" value="AQQ51911.1"/>
    <property type="molecule type" value="Genomic_DNA"/>
</dbReference>
<dbReference type="RefSeq" id="WP_077587784.1">
    <property type="nucleotide sequence ID" value="NZ_CP019640.1"/>
</dbReference>
<protein>
    <submittedName>
        <fullName evidence="2">Uncharacterized protein</fullName>
    </submittedName>
</protein>
<proteinExistence type="predicted"/>
<evidence type="ECO:0000256" key="1">
    <source>
        <dbReference type="SAM" id="Phobius"/>
    </source>
</evidence>
<evidence type="ECO:0000313" key="3">
    <source>
        <dbReference type="Proteomes" id="UP000188184"/>
    </source>
</evidence>
<feature type="transmembrane region" description="Helical" evidence="1">
    <location>
        <begin position="42"/>
        <end position="59"/>
    </location>
</feature>
<feature type="transmembrane region" description="Helical" evidence="1">
    <location>
        <begin position="20"/>
        <end position="37"/>
    </location>
</feature>
<gene>
    <name evidence="2" type="ORF">B0X71_01440</name>
</gene>
<organism evidence="2 3">
    <name type="scientific">Planococcus lenghuensis</name>
    <dbReference type="NCBI Taxonomy" id="2213202"/>
    <lineage>
        <taxon>Bacteria</taxon>
        <taxon>Bacillati</taxon>
        <taxon>Bacillota</taxon>
        <taxon>Bacilli</taxon>
        <taxon>Bacillales</taxon>
        <taxon>Caryophanaceae</taxon>
        <taxon>Planococcus</taxon>
    </lineage>
</organism>
<keyword evidence="1" id="KW-0812">Transmembrane</keyword>
<evidence type="ECO:0000313" key="2">
    <source>
        <dbReference type="EMBL" id="AQQ51911.1"/>
    </source>
</evidence>
<dbReference type="KEGG" id="pmar:B0X71_01440"/>
<accession>A0A1Q2KUP3</accession>
<dbReference type="Proteomes" id="UP000188184">
    <property type="component" value="Chromosome"/>
</dbReference>